<feature type="non-terminal residue" evidence="1">
    <location>
        <position position="1"/>
    </location>
</feature>
<evidence type="ECO:0000313" key="2">
    <source>
        <dbReference type="Proteomes" id="UP001066276"/>
    </source>
</evidence>
<proteinExistence type="predicted"/>
<sequence length="62" mass="6984">ASTHYLALPLLHTFILKRINLSLDLILGLGFLQTSCLHFSRFADFVCFITVHFTSANQCSRA</sequence>
<reference evidence="1" key="1">
    <citation type="journal article" date="2022" name="bioRxiv">
        <title>Sequencing and chromosome-scale assembly of the giantPleurodeles waltlgenome.</title>
        <authorList>
            <person name="Brown T."/>
            <person name="Elewa A."/>
            <person name="Iarovenko S."/>
            <person name="Subramanian E."/>
            <person name="Araus A.J."/>
            <person name="Petzold A."/>
            <person name="Susuki M."/>
            <person name="Suzuki K.-i.T."/>
            <person name="Hayashi T."/>
            <person name="Toyoda A."/>
            <person name="Oliveira C."/>
            <person name="Osipova E."/>
            <person name="Leigh N.D."/>
            <person name="Simon A."/>
            <person name="Yun M.H."/>
        </authorList>
    </citation>
    <scope>NUCLEOTIDE SEQUENCE</scope>
    <source>
        <strain evidence="1">20211129_DDA</strain>
        <tissue evidence="1">Liver</tissue>
    </source>
</reference>
<keyword evidence="2" id="KW-1185">Reference proteome</keyword>
<dbReference type="EMBL" id="JANPWB010000016">
    <property type="protein sequence ID" value="KAJ1084244.1"/>
    <property type="molecule type" value="Genomic_DNA"/>
</dbReference>
<protein>
    <submittedName>
        <fullName evidence="1">Uncharacterized protein</fullName>
    </submittedName>
</protein>
<comment type="caution">
    <text evidence="1">The sequence shown here is derived from an EMBL/GenBank/DDBJ whole genome shotgun (WGS) entry which is preliminary data.</text>
</comment>
<accession>A0AAV7L1U2</accession>
<feature type="non-terminal residue" evidence="1">
    <location>
        <position position="62"/>
    </location>
</feature>
<gene>
    <name evidence="1" type="ORF">NDU88_004396</name>
</gene>
<evidence type="ECO:0000313" key="1">
    <source>
        <dbReference type="EMBL" id="KAJ1084244.1"/>
    </source>
</evidence>
<dbReference type="Proteomes" id="UP001066276">
    <property type="component" value="Chromosome 12"/>
</dbReference>
<name>A0AAV7L1U2_PLEWA</name>
<organism evidence="1 2">
    <name type="scientific">Pleurodeles waltl</name>
    <name type="common">Iberian ribbed newt</name>
    <dbReference type="NCBI Taxonomy" id="8319"/>
    <lineage>
        <taxon>Eukaryota</taxon>
        <taxon>Metazoa</taxon>
        <taxon>Chordata</taxon>
        <taxon>Craniata</taxon>
        <taxon>Vertebrata</taxon>
        <taxon>Euteleostomi</taxon>
        <taxon>Amphibia</taxon>
        <taxon>Batrachia</taxon>
        <taxon>Caudata</taxon>
        <taxon>Salamandroidea</taxon>
        <taxon>Salamandridae</taxon>
        <taxon>Pleurodelinae</taxon>
        <taxon>Pleurodeles</taxon>
    </lineage>
</organism>
<dbReference type="AlphaFoldDB" id="A0AAV7L1U2"/>